<evidence type="ECO:0000256" key="5">
    <source>
        <dbReference type="ARBA" id="ARBA00049660"/>
    </source>
</evidence>
<reference evidence="7 8" key="1">
    <citation type="journal article" date="2013" name="Genome Announc.">
        <title>Draft Genome Sequence of Methylophaga lonarensis MPLT, a Haloalkaliphilic (Non-Methane-Utilizing) Methylotroph.</title>
        <authorList>
            <person name="Shetty S.A."/>
            <person name="Marathe N.P."/>
            <person name="Munot H."/>
            <person name="Antony C.P."/>
            <person name="Dhotre D.P."/>
            <person name="Murrell J.C."/>
            <person name="Shouche Y.S."/>
        </authorList>
    </citation>
    <scope>NUCLEOTIDE SEQUENCE [LARGE SCALE GENOMIC DNA]</scope>
    <source>
        <strain evidence="7 8">MPL</strain>
    </source>
</reference>
<dbReference type="InterPro" id="IPR000292">
    <property type="entry name" value="For/NO2_transpt"/>
</dbReference>
<dbReference type="Gene3D" id="1.20.1080.10">
    <property type="entry name" value="Glycerol uptake facilitator protein"/>
    <property type="match status" value="1"/>
</dbReference>
<sequence length="286" mass="30356">MSDFGKFVDAFTPAEVAEKVKTVGVDKANMPLLPLVVLSLMAGAFISFAAMYYTVVMTDANMAYGLSRLIGGLVFALGFILVVVAGAELFTGNTLVVMAYAKRQITFLGLMRNWGIVYFGNAVGALVTVYLVYLSGYLGNAEYGVGVTALKTGLAKVELTTTEAFVRGLFCNVLVCLGSWMVYASRSVTDKVMAVLFPISGFVAMGFEHSIANMYMIPIAMVAAADQAIVAASQLDASQLQALDFSGLMGNLVPVTLGNIVGGVGFVAMAYYLVYVYSGPSQKNSR</sequence>
<evidence type="ECO:0000313" key="8">
    <source>
        <dbReference type="Proteomes" id="UP000012019"/>
    </source>
</evidence>
<feature type="transmembrane region" description="Helical" evidence="6">
    <location>
        <begin position="195"/>
        <end position="217"/>
    </location>
</feature>
<dbReference type="PANTHER" id="PTHR30520:SF6">
    <property type="entry name" value="FORMATE_NITRATE FAMILY TRANSPORTER (EUROFUNG)"/>
    <property type="match status" value="1"/>
</dbReference>
<comment type="caution">
    <text evidence="7">The sequence shown here is derived from an EMBL/GenBank/DDBJ whole genome shotgun (WGS) entry which is preliminary data.</text>
</comment>
<feature type="transmembrane region" description="Helical" evidence="6">
    <location>
        <begin position="257"/>
        <end position="277"/>
    </location>
</feature>
<dbReference type="PATRIC" id="fig|1286106.3.peg.105"/>
<dbReference type="GO" id="GO:0015499">
    <property type="term" value="F:formate transmembrane transporter activity"/>
    <property type="evidence" value="ECO:0007669"/>
    <property type="project" value="TreeGrafter"/>
</dbReference>
<keyword evidence="2 6" id="KW-0812">Transmembrane</keyword>
<evidence type="ECO:0000256" key="3">
    <source>
        <dbReference type="ARBA" id="ARBA00022989"/>
    </source>
</evidence>
<dbReference type="STRING" id="1286106.MPL1_00532"/>
<dbReference type="Proteomes" id="UP000012019">
    <property type="component" value="Unassembled WGS sequence"/>
</dbReference>
<protein>
    <submittedName>
        <fullName evidence="7">Formate efflux transporter</fullName>
    </submittedName>
</protein>
<organism evidence="7 8">
    <name type="scientific">Methylophaga lonarensis MPL</name>
    <dbReference type="NCBI Taxonomy" id="1286106"/>
    <lineage>
        <taxon>Bacteria</taxon>
        <taxon>Pseudomonadati</taxon>
        <taxon>Pseudomonadota</taxon>
        <taxon>Gammaproteobacteria</taxon>
        <taxon>Thiotrichales</taxon>
        <taxon>Piscirickettsiaceae</taxon>
        <taxon>Methylophaga</taxon>
    </lineage>
</organism>
<keyword evidence="8" id="KW-1185">Reference proteome</keyword>
<proteinExistence type="inferred from homology"/>
<evidence type="ECO:0000256" key="1">
    <source>
        <dbReference type="ARBA" id="ARBA00004141"/>
    </source>
</evidence>
<feature type="transmembrane region" description="Helical" evidence="6">
    <location>
        <begin position="73"/>
        <end position="101"/>
    </location>
</feature>
<accession>M7P4A1</accession>
<dbReference type="InterPro" id="IPR023271">
    <property type="entry name" value="Aquaporin-like"/>
</dbReference>
<dbReference type="InterPro" id="IPR024002">
    <property type="entry name" value="For/NO2_transpt_CS"/>
</dbReference>
<dbReference type="eggNOG" id="COG2116">
    <property type="taxonomic scope" value="Bacteria"/>
</dbReference>
<evidence type="ECO:0000256" key="4">
    <source>
        <dbReference type="ARBA" id="ARBA00023136"/>
    </source>
</evidence>
<feature type="transmembrane region" description="Helical" evidence="6">
    <location>
        <begin position="32"/>
        <end position="53"/>
    </location>
</feature>
<evidence type="ECO:0000256" key="2">
    <source>
        <dbReference type="ARBA" id="ARBA00022692"/>
    </source>
</evidence>
<dbReference type="OrthoDB" id="9786493at2"/>
<comment type="similarity">
    <text evidence="5">Belongs to the FNT transporter (TC 1.A.16) family.</text>
</comment>
<dbReference type="AlphaFoldDB" id="M7P4A1"/>
<name>M7P4A1_9GAMM</name>
<dbReference type="EMBL" id="APHR01000002">
    <property type="protein sequence ID" value="EMR14321.1"/>
    <property type="molecule type" value="Genomic_DNA"/>
</dbReference>
<dbReference type="RefSeq" id="WP_009725174.1">
    <property type="nucleotide sequence ID" value="NZ_APHR01000002.1"/>
</dbReference>
<dbReference type="Pfam" id="PF01226">
    <property type="entry name" value="Form_Nir_trans"/>
    <property type="match status" value="1"/>
</dbReference>
<keyword evidence="3 6" id="KW-1133">Transmembrane helix</keyword>
<evidence type="ECO:0000313" key="7">
    <source>
        <dbReference type="EMBL" id="EMR14321.1"/>
    </source>
</evidence>
<dbReference type="PANTHER" id="PTHR30520">
    <property type="entry name" value="FORMATE TRANSPORTER-RELATED"/>
    <property type="match status" value="1"/>
</dbReference>
<feature type="transmembrane region" description="Helical" evidence="6">
    <location>
        <begin position="164"/>
        <end position="183"/>
    </location>
</feature>
<dbReference type="GO" id="GO:0005886">
    <property type="term" value="C:plasma membrane"/>
    <property type="evidence" value="ECO:0007669"/>
    <property type="project" value="TreeGrafter"/>
</dbReference>
<keyword evidence="4 6" id="KW-0472">Membrane</keyword>
<comment type="subcellular location">
    <subcellularLocation>
        <location evidence="1">Membrane</location>
        <topology evidence="1">Multi-pass membrane protein</topology>
    </subcellularLocation>
</comment>
<feature type="transmembrane region" description="Helical" evidence="6">
    <location>
        <begin position="113"/>
        <end position="133"/>
    </location>
</feature>
<dbReference type="PROSITE" id="PS01005">
    <property type="entry name" value="FORMATE_NITRITE_TP_1"/>
    <property type="match status" value="1"/>
</dbReference>
<gene>
    <name evidence="7" type="ORF">MPL1_00532</name>
</gene>
<evidence type="ECO:0000256" key="6">
    <source>
        <dbReference type="SAM" id="Phobius"/>
    </source>
</evidence>